<dbReference type="Pfam" id="PF00069">
    <property type="entry name" value="Pkinase"/>
    <property type="match status" value="1"/>
</dbReference>
<dbReference type="PANTHER" id="PTHR22961">
    <property type="entry name" value="SER/THR PROTEIN KINASE-TRB"/>
    <property type="match status" value="1"/>
</dbReference>
<gene>
    <name evidence="3" type="ORF">IPOD504_LOCUS13268</name>
</gene>
<feature type="non-terminal residue" evidence="3">
    <location>
        <position position="668"/>
    </location>
</feature>
<dbReference type="Gene3D" id="1.10.510.10">
    <property type="entry name" value="Transferase(Phosphotransferase) domain 1"/>
    <property type="match status" value="1"/>
</dbReference>
<evidence type="ECO:0000313" key="4">
    <source>
        <dbReference type="Proteomes" id="UP000837857"/>
    </source>
</evidence>
<dbReference type="PROSITE" id="PS50011">
    <property type="entry name" value="PROTEIN_KINASE_DOM"/>
    <property type="match status" value="1"/>
</dbReference>
<dbReference type="SMART" id="SM00220">
    <property type="entry name" value="S_TKc"/>
    <property type="match status" value="1"/>
</dbReference>
<name>A0ABN8ISD6_9NEOP</name>
<reference evidence="3" key="1">
    <citation type="submission" date="2022-03" db="EMBL/GenBank/DDBJ databases">
        <authorList>
            <person name="Martin H S."/>
        </authorList>
    </citation>
    <scope>NUCLEOTIDE SEQUENCE</scope>
</reference>
<sequence>MGIRTAFGDALDAFFVAQRSRNARVIERRLCFVNAAAGREPAVEGARAIATGAVCATGGAVATREAGAAWTAARACNTPQRNEPAARAIVTRPDKARGTRSAGAERELRRFRKRPSGARFQNVCAPTCVIGAAIKRTALLPRSRDLNSGAWKLTPINAAAALVRRPDFATFRNGGRSCVGPTRAEWTMQAHACTRLGYQSNLGRRGGIVQRGPRYNWTRPGRFPNASRHLTGGATVATAPPFGALRAAAAPSGEGDCAPPTLRRHFAMARIGGRLRKPRRYKPSRNACENASRRLPVPFPGPRRSEGRGGVTSPPAAERPYGRERAIAARGGCEAHVSQFVNAPVLHSGTSRTQLDAGTRRRGPNWRLVGSLERCPFAASRSAFRAALRAPRILRGRRSERARKSGQPSDRVATAPQLIYHVAKCESIAAAAVVRSFNWERSRGEDASLGRNTPHIWTTATRKVRKQRATRVDSASNRVCHAQFPFACINKRAKYIPYGDARRLNASERLLDTCLSTPTTLKLESLEDAVVLDDPEEDLLQDKRGCPAYVSPEILRAHRTYSGRAADMWSLGVILYTMLVGRYPFNDSEHASLFAKISRGYFVVPECLSSRGKCLIRSLLRREACERLSARDVLRHPWLARDPRNELPPRAAASLDRLVPDVDLDDCV</sequence>
<dbReference type="InterPro" id="IPR000719">
    <property type="entry name" value="Prot_kinase_dom"/>
</dbReference>
<dbReference type="InterPro" id="IPR011009">
    <property type="entry name" value="Kinase-like_dom_sf"/>
</dbReference>
<feature type="region of interest" description="Disordered" evidence="1">
    <location>
        <begin position="285"/>
        <end position="320"/>
    </location>
</feature>
<organism evidence="3 4">
    <name type="scientific">Iphiclides podalirius</name>
    <name type="common">scarce swallowtail</name>
    <dbReference type="NCBI Taxonomy" id="110791"/>
    <lineage>
        <taxon>Eukaryota</taxon>
        <taxon>Metazoa</taxon>
        <taxon>Ecdysozoa</taxon>
        <taxon>Arthropoda</taxon>
        <taxon>Hexapoda</taxon>
        <taxon>Insecta</taxon>
        <taxon>Pterygota</taxon>
        <taxon>Neoptera</taxon>
        <taxon>Endopterygota</taxon>
        <taxon>Lepidoptera</taxon>
        <taxon>Glossata</taxon>
        <taxon>Ditrysia</taxon>
        <taxon>Papilionoidea</taxon>
        <taxon>Papilionidae</taxon>
        <taxon>Papilioninae</taxon>
        <taxon>Iphiclides</taxon>
    </lineage>
</organism>
<dbReference type="Proteomes" id="UP000837857">
    <property type="component" value="Chromosome 4"/>
</dbReference>
<dbReference type="EMBL" id="OW152816">
    <property type="protein sequence ID" value="CAH2066079.1"/>
    <property type="molecule type" value="Genomic_DNA"/>
</dbReference>
<dbReference type="InterPro" id="IPR024104">
    <property type="entry name" value="Tribbles/Ser_Thr_kinase_40"/>
</dbReference>
<proteinExistence type="predicted"/>
<accession>A0ABN8ISD6</accession>
<feature type="domain" description="Protein kinase" evidence="2">
    <location>
        <begin position="366"/>
        <end position="639"/>
    </location>
</feature>
<evidence type="ECO:0000259" key="2">
    <source>
        <dbReference type="PROSITE" id="PS50011"/>
    </source>
</evidence>
<evidence type="ECO:0000313" key="3">
    <source>
        <dbReference type="EMBL" id="CAH2066079.1"/>
    </source>
</evidence>
<dbReference type="SUPFAM" id="SSF56112">
    <property type="entry name" value="Protein kinase-like (PK-like)"/>
    <property type="match status" value="1"/>
</dbReference>
<dbReference type="PANTHER" id="PTHR22961:SF13">
    <property type="entry name" value="TRIBBLES"/>
    <property type="match status" value="1"/>
</dbReference>
<protein>
    <recommendedName>
        <fullName evidence="2">Protein kinase domain-containing protein</fullName>
    </recommendedName>
</protein>
<keyword evidence="4" id="KW-1185">Reference proteome</keyword>
<evidence type="ECO:0000256" key="1">
    <source>
        <dbReference type="SAM" id="MobiDB-lite"/>
    </source>
</evidence>